<dbReference type="InterPro" id="IPR012816">
    <property type="entry name" value="NADAR"/>
</dbReference>
<comment type="catalytic activity">
    <reaction evidence="1">
        <text>5-amino-6-(5-phospho-D-ribosylamino)uracil + H2O = 5,6-diaminouracil + D-ribose 5-phosphate</text>
        <dbReference type="Rhea" id="RHEA:55020"/>
        <dbReference type="ChEBI" id="CHEBI:15377"/>
        <dbReference type="ChEBI" id="CHEBI:46252"/>
        <dbReference type="ChEBI" id="CHEBI:58453"/>
        <dbReference type="ChEBI" id="CHEBI:78346"/>
    </reaction>
</comment>
<evidence type="ECO:0000313" key="4">
    <source>
        <dbReference type="EMBL" id="SEN45889.1"/>
    </source>
</evidence>
<feature type="domain" description="NADAR" evidence="3">
    <location>
        <begin position="4"/>
        <end position="145"/>
    </location>
</feature>
<evidence type="ECO:0000313" key="5">
    <source>
        <dbReference type="Proteomes" id="UP000199695"/>
    </source>
</evidence>
<name>A0A1H8GPZ6_9BACL</name>
<evidence type="ECO:0000256" key="1">
    <source>
        <dbReference type="ARBA" id="ARBA00000022"/>
    </source>
</evidence>
<dbReference type="Pfam" id="PF08719">
    <property type="entry name" value="NADAR"/>
    <property type="match status" value="1"/>
</dbReference>
<reference evidence="4 5" key="1">
    <citation type="submission" date="2016-10" db="EMBL/GenBank/DDBJ databases">
        <authorList>
            <person name="de Groot N.N."/>
        </authorList>
    </citation>
    <scope>NUCLEOTIDE SEQUENCE [LARGE SCALE GENOMIC DNA]</scope>
    <source>
        <strain evidence="4 5">DSM 46701</strain>
    </source>
</reference>
<gene>
    <name evidence="4" type="ORF">SAMN05444955_1121</name>
</gene>
<dbReference type="SUPFAM" id="SSF143990">
    <property type="entry name" value="YbiA-like"/>
    <property type="match status" value="1"/>
</dbReference>
<dbReference type="EMBL" id="FOCQ01000012">
    <property type="protein sequence ID" value="SEN45889.1"/>
    <property type="molecule type" value="Genomic_DNA"/>
</dbReference>
<sequence>MAIYFYRTNEEYGCFSNFSPHPFELDGKRWPTSEHYFQAQKFVTTAPEYAEKIRTTVSPMTAAKLGRSRKVPIRPDWEEVKDDVMRRAVLHKFKSNPEIQQILLATGDEEIIEKTTNDYYWGCGLDGTGKNMLGTILMEVRKQLRQEK</sequence>
<dbReference type="Gene3D" id="1.10.357.40">
    <property type="entry name" value="YbiA-like"/>
    <property type="match status" value="1"/>
</dbReference>
<evidence type="ECO:0000256" key="2">
    <source>
        <dbReference type="ARBA" id="ARBA00000751"/>
    </source>
</evidence>
<dbReference type="AlphaFoldDB" id="A0A1H8GPZ6"/>
<organism evidence="4 5">
    <name type="scientific">Lihuaxuella thermophila</name>
    <dbReference type="NCBI Taxonomy" id="1173111"/>
    <lineage>
        <taxon>Bacteria</taxon>
        <taxon>Bacillati</taxon>
        <taxon>Bacillota</taxon>
        <taxon>Bacilli</taxon>
        <taxon>Bacillales</taxon>
        <taxon>Thermoactinomycetaceae</taxon>
        <taxon>Lihuaxuella</taxon>
    </lineage>
</organism>
<dbReference type="InterPro" id="IPR037238">
    <property type="entry name" value="YbiA-like_sf"/>
</dbReference>
<protein>
    <recommendedName>
        <fullName evidence="3">NADAR domain-containing protein</fullName>
    </recommendedName>
</protein>
<dbReference type="CDD" id="cd15457">
    <property type="entry name" value="NADAR"/>
    <property type="match status" value="1"/>
</dbReference>
<dbReference type="Proteomes" id="UP000199695">
    <property type="component" value="Unassembled WGS sequence"/>
</dbReference>
<proteinExistence type="predicted"/>
<evidence type="ECO:0000259" key="3">
    <source>
        <dbReference type="Pfam" id="PF08719"/>
    </source>
</evidence>
<dbReference type="OrthoDB" id="67297at2"/>
<keyword evidence="5" id="KW-1185">Reference proteome</keyword>
<accession>A0A1H8GPZ6</accession>
<dbReference type="RefSeq" id="WP_089970107.1">
    <property type="nucleotide sequence ID" value="NZ_FOCQ01000012.1"/>
</dbReference>
<comment type="catalytic activity">
    <reaction evidence="2">
        <text>2,5-diamino-6-hydroxy-4-(5-phosphoribosylamino)-pyrimidine + H2O = 2,5,6-triamino-4-hydroxypyrimidine + D-ribose 5-phosphate</text>
        <dbReference type="Rhea" id="RHEA:23436"/>
        <dbReference type="ChEBI" id="CHEBI:15377"/>
        <dbReference type="ChEBI" id="CHEBI:58614"/>
        <dbReference type="ChEBI" id="CHEBI:78346"/>
        <dbReference type="ChEBI" id="CHEBI:137796"/>
    </reaction>
</comment>
<dbReference type="NCBIfam" id="TIGR02464">
    <property type="entry name" value="ribofla_fusion"/>
    <property type="match status" value="1"/>
</dbReference>
<dbReference type="STRING" id="1173111.SAMN05444955_1121"/>